<dbReference type="Gramene" id="PRQ23816">
    <property type="protein sequence ID" value="PRQ23816"/>
    <property type="gene ID" value="RchiOBHm_Chr6g0265571"/>
</dbReference>
<evidence type="ECO:0000313" key="2">
    <source>
        <dbReference type="Proteomes" id="UP000238479"/>
    </source>
</evidence>
<proteinExistence type="predicted"/>
<reference evidence="1 2" key="1">
    <citation type="journal article" date="2018" name="Nat. Genet.">
        <title>The Rosa genome provides new insights in the design of modern roses.</title>
        <authorList>
            <person name="Bendahmane M."/>
        </authorList>
    </citation>
    <scope>NUCLEOTIDE SEQUENCE [LARGE SCALE GENOMIC DNA]</scope>
    <source>
        <strain evidence="2">cv. Old Blush</strain>
    </source>
</reference>
<comment type="caution">
    <text evidence="1">The sequence shown here is derived from an EMBL/GenBank/DDBJ whole genome shotgun (WGS) entry which is preliminary data.</text>
</comment>
<organism evidence="1 2">
    <name type="scientific">Rosa chinensis</name>
    <name type="common">China rose</name>
    <dbReference type="NCBI Taxonomy" id="74649"/>
    <lineage>
        <taxon>Eukaryota</taxon>
        <taxon>Viridiplantae</taxon>
        <taxon>Streptophyta</taxon>
        <taxon>Embryophyta</taxon>
        <taxon>Tracheophyta</taxon>
        <taxon>Spermatophyta</taxon>
        <taxon>Magnoliopsida</taxon>
        <taxon>eudicotyledons</taxon>
        <taxon>Gunneridae</taxon>
        <taxon>Pentapetalae</taxon>
        <taxon>rosids</taxon>
        <taxon>fabids</taxon>
        <taxon>Rosales</taxon>
        <taxon>Rosaceae</taxon>
        <taxon>Rosoideae</taxon>
        <taxon>Rosoideae incertae sedis</taxon>
        <taxon>Rosa</taxon>
    </lineage>
</organism>
<dbReference type="AlphaFoldDB" id="A0A2P6PPI0"/>
<sequence length="126" mass="14403">MPVPLNCMMSKDSILSTISGNFLSLLQSRRIKSLRDFQQTLVGNFVRLEHRLRSNVTSFSRNPTVGSTSTKFVHSPRLKDLMFGIPDKLGTFFRNLQLSKFRDVTFVKCIPQLLLFPALQCDCKAY</sequence>
<protein>
    <submittedName>
        <fullName evidence="1">Uncharacterized protein</fullName>
    </submittedName>
</protein>
<dbReference type="OMA" id="QCDCKAY"/>
<evidence type="ECO:0000313" key="1">
    <source>
        <dbReference type="EMBL" id="PRQ23816.1"/>
    </source>
</evidence>
<dbReference type="Proteomes" id="UP000238479">
    <property type="component" value="Chromosome 6"/>
</dbReference>
<dbReference type="EMBL" id="PDCK01000044">
    <property type="protein sequence ID" value="PRQ23816.1"/>
    <property type="molecule type" value="Genomic_DNA"/>
</dbReference>
<gene>
    <name evidence="1" type="ORF">RchiOBHm_Chr6g0265571</name>
</gene>
<accession>A0A2P6PPI0</accession>
<name>A0A2P6PPI0_ROSCH</name>
<keyword evidence="2" id="KW-1185">Reference proteome</keyword>